<feature type="transmembrane region" description="Helical" evidence="6">
    <location>
        <begin position="128"/>
        <end position="148"/>
    </location>
</feature>
<sequence>MRAIWKREFQAYFQSVIGWLFLAVTLAFYFLYFYVYNLSYGYPYISYSLNAIAFIFLVTVPVLTMRILAEERHARTDQLILTAPVSVGKIVLAKFLAPAAVFSIAVAVIALSPLLLGRFGTIPYAESYVAILGFWLYGLTCIAIGIFVSSLTESQVIAAVLTFIALFLGYMMDGITQTISSGGNLLTRILGCYNLTAGLEQLTNGRLDYTAVVYYASMMVLFLFLTAQSIQKRRWSVSRKKIGMGIFNTGFCAAAVALTVIVNLTAAALPTSVTVLDCTSAGLYSITESTKRIISSLEQEVELYVLASETSGDEQLAATLAQYRELSSNIQVTYVDPAVSPNFYQKYTQDPVSSNSIIAVCKDRSKVIDYSEVYETEVDYQTYSSVTIGYDAEGKLTSAIQYVTNEDMQTVYAVTGHGESSLSGRFKESIEKMNLGLKDLNLLVEDAVPKDCQALVILGPTSDFSKDDAEKVKNYLADGGKAFITTQYTEESMEHFQSILTDYGLQINNGMVVEANDGNYYQNPMYLLPQISYDTVTAEVSDAYVFAPYAQGLTQLQEDDTISYTELLSTSEQAYIKADVQNMTGFEKEEGDLTGPFLIGVSVADTTSHAQLLVYTSTMMFTDEADQQVSGKNAALFASSIRSMIAESDASGLIVIPVKPYTLESLVIAQGTILLTGFCSVIAVPLALAAAGILIWMRRRKA</sequence>
<feature type="transmembrane region" description="Helical" evidence="6">
    <location>
        <begin position="242"/>
        <end position="269"/>
    </location>
</feature>
<keyword evidence="5 6" id="KW-0472">Membrane</keyword>
<dbReference type="AlphaFoldDB" id="N2B7L9"/>
<comment type="subcellular location">
    <subcellularLocation>
        <location evidence="1">Cell membrane</location>
        <topology evidence="1">Multi-pass membrane protein</topology>
    </subcellularLocation>
</comment>
<evidence type="ECO:0000256" key="5">
    <source>
        <dbReference type="ARBA" id="ARBA00023136"/>
    </source>
</evidence>
<dbReference type="InterPro" id="IPR013525">
    <property type="entry name" value="ABC2_TM"/>
</dbReference>
<name>N2B7L9_9FIRM</name>
<dbReference type="Pfam" id="PF09822">
    <property type="entry name" value="ABC_transp_aux"/>
    <property type="match status" value="1"/>
</dbReference>
<feature type="transmembrane region" description="Helical" evidence="6">
    <location>
        <begin position="12"/>
        <end position="35"/>
    </location>
</feature>
<evidence type="ECO:0000313" key="10">
    <source>
        <dbReference type="EMBL" id="EMZ36401.1"/>
    </source>
</evidence>
<dbReference type="STRING" id="1235802.C823_00768"/>
<evidence type="ECO:0000256" key="2">
    <source>
        <dbReference type="ARBA" id="ARBA00022475"/>
    </source>
</evidence>
<reference evidence="10 11" key="1">
    <citation type="journal article" date="2014" name="Genome Announc.">
        <title>Draft genome sequences of the altered schaedler flora, a defined bacterial community from gnotobiotic mice.</title>
        <authorList>
            <person name="Wannemuehler M.J."/>
            <person name="Overstreet A.M."/>
            <person name="Ward D.V."/>
            <person name="Phillips G.J."/>
        </authorList>
    </citation>
    <scope>NUCLEOTIDE SEQUENCE [LARGE SCALE GENOMIC DNA]</scope>
    <source>
        <strain evidence="10 11">ASF492</strain>
    </source>
</reference>
<dbReference type="InterPro" id="IPR055396">
    <property type="entry name" value="DUF7088"/>
</dbReference>
<dbReference type="Proteomes" id="UP000012589">
    <property type="component" value="Unassembled WGS sequence"/>
</dbReference>
<dbReference type="PATRIC" id="fig|1235802.3.peg.826"/>
<feature type="transmembrane region" description="Helical" evidence="6">
    <location>
        <begin position="47"/>
        <end position="69"/>
    </location>
</feature>
<feature type="domain" description="ABC-type uncharacterised transport system" evidence="7">
    <location>
        <begin position="410"/>
        <end position="588"/>
    </location>
</feature>
<dbReference type="GO" id="GO:0005886">
    <property type="term" value="C:plasma membrane"/>
    <property type="evidence" value="ECO:0007669"/>
    <property type="project" value="UniProtKB-SubCell"/>
</dbReference>
<feature type="domain" description="ABC-2 type transporter transmembrane" evidence="8">
    <location>
        <begin position="44"/>
        <end position="225"/>
    </location>
</feature>
<gene>
    <name evidence="10" type="ORF">C823_00768</name>
</gene>
<organism evidence="10 11">
    <name type="scientific">Eubacterium plexicaudatum ASF492</name>
    <dbReference type="NCBI Taxonomy" id="1235802"/>
    <lineage>
        <taxon>Bacteria</taxon>
        <taxon>Bacillati</taxon>
        <taxon>Bacillota</taxon>
        <taxon>Clostridia</taxon>
        <taxon>Eubacteriales</taxon>
        <taxon>Eubacteriaceae</taxon>
        <taxon>Eubacterium</taxon>
    </lineage>
</organism>
<accession>N2B7L9</accession>
<keyword evidence="4 6" id="KW-1133">Transmembrane helix</keyword>
<feature type="transmembrane region" description="Helical" evidence="6">
    <location>
        <begin position="155"/>
        <end position="172"/>
    </location>
</feature>
<evidence type="ECO:0000256" key="4">
    <source>
        <dbReference type="ARBA" id="ARBA00022989"/>
    </source>
</evidence>
<evidence type="ECO:0000313" key="11">
    <source>
        <dbReference type="Proteomes" id="UP000012589"/>
    </source>
</evidence>
<dbReference type="EMBL" id="AQFT01000023">
    <property type="protein sequence ID" value="EMZ36401.1"/>
    <property type="molecule type" value="Genomic_DNA"/>
</dbReference>
<feature type="transmembrane region" description="Helical" evidence="6">
    <location>
        <begin position="90"/>
        <end position="116"/>
    </location>
</feature>
<evidence type="ECO:0000259" key="8">
    <source>
        <dbReference type="Pfam" id="PF12698"/>
    </source>
</evidence>
<feature type="transmembrane region" description="Helical" evidence="6">
    <location>
        <begin position="673"/>
        <end position="697"/>
    </location>
</feature>
<feature type="transmembrane region" description="Helical" evidence="6">
    <location>
        <begin position="212"/>
        <end position="230"/>
    </location>
</feature>
<keyword evidence="11" id="KW-1185">Reference proteome</keyword>
<keyword evidence="3 6" id="KW-0812">Transmembrane</keyword>
<dbReference type="PANTHER" id="PTHR30294:SF29">
    <property type="entry name" value="MULTIDRUG ABC TRANSPORTER PERMEASE YBHS-RELATED"/>
    <property type="match status" value="1"/>
</dbReference>
<comment type="caution">
    <text evidence="10">The sequence shown here is derived from an EMBL/GenBank/DDBJ whole genome shotgun (WGS) entry which is preliminary data.</text>
</comment>
<dbReference type="GO" id="GO:0140359">
    <property type="term" value="F:ABC-type transporter activity"/>
    <property type="evidence" value="ECO:0007669"/>
    <property type="project" value="InterPro"/>
</dbReference>
<evidence type="ECO:0000259" key="7">
    <source>
        <dbReference type="Pfam" id="PF09822"/>
    </source>
</evidence>
<dbReference type="InterPro" id="IPR019196">
    <property type="entry name" value="ABC_transp_unknown"/>
</dbReference>
<dbReference type="Pfam" id="PF12698">
    <property type="entry name" value="ABC2_membrane_3"/>
    <property type="match status" value="1"/>
</dbReference>
<protein>
    <submittedName>
        <fullName evidence="10">Uncharacterized protein</fullName>
    </submittedName>
</protein>
<dbReference type="eggNOG" id="COG3225">
    <property type="taxonomic scope" value="Bacteria"/>
</dbReference>
<feature type="domain" description="DUF7088" evidence="9">
    <location>
        <begin position="282"/>
        <end position="359"/>
    </location>
</feature>
<dbReference type="OrthoDB" id="9766228at2"/>
<evidence type="ECO:0000256" key="6">
    <source>
        <dbReference type="SAM" id="Phobius"/>
    </source>
</evidence>
<keyword evidence="2" id="KW-1003">Cell membrane</keyword>
<dbReference type="HOGENOM" id="CLU_018716_2_0_9"/>
<evidence type="ECO:0000256" key="3">
    <source>
        <dbReference type="ARBA" id="ARBA00022692"/>
    </source>
</evidence>
<evidence type="ECO:0000259" key="9">
    <source>
        <dbReference type="Pfam" id="PF23357"/>
    </source>
</evidence>
<dbReference type="PANTHER" id="PTHR30294">
    <property type="entry name" value="MEMBRANE COMPONENT OF ABC TRANSPORTER YHHJ-RELATED"/>
    <property type="match status" value="1"/>
</dbReference>
<proteinExistence type="predicted"/>
<dbReference type="eggNOG" id="COG1277">
    <property type="taxonomic scope" value="Bacteria"/>
</dbReference>
<dbReference type="InterPro" id="IPR051449">
    <property type="entry name" value="ABC-2_transporter_component"/>
</dbReference>
<dbReference type="Pfam" id="PF23357">
    <property type="entry name" value="DUF7088"/>
    <property type="match status" value="1"/>
</dbReference>
<evidence type="ECO:0000256" key="1">
    <source>
        <dbReference type="ARBA" id="ARBA00004651"/>
    </source>
</evidence>